<sequence>MIQLRIGLKLEKKDYVLDEPILKELPANAPKASKYAREKHVNDSTEVACIMLATMTPEIQKTFDFHEAFEMIEQLRQERFETLRAFIGCKMDEGSSMSAHVLKMKTYVEQLARLRFPFGDELATDVILASFPKSFNQFVMNFTMNDQERSIKGSKWREAWRGGKANPQA</sequence>
<evidence type="ECO:0000313" key="1">
    <source>
        <dbReference type="EMBL" id="KAJ0214819.1"/>
    </source>
</evidence>
<name>A0A9R1XM55_LACSA</name>
<proteinExistence type="predicted"/>
<evidence type="ECO:0008006" key="3">
    <source>
        <dbReference type="Google" id="ProtNLM"/>
    </source>
</evidence>
<protein>
    <recommendedName>
        <fullName evidence="3">Zinc finger, CCHC-type</fullName>
    </recommendedName>
</protein>
<dbReference type="Proteomes" id="UP000235145">
    <property type="component" value="Unassembled WGS sequence"/>
</dbReference>
<evidence type="ECO:0000313" key="2">
    <source>
        <dbReference type="Proteomes" id="UP000235145"/>
    </source>
</evidence>
<dbReference type="Pfam" id="PF14223">
    <property type="entry name" value="Retrotran_gag_2"/>
    <property type="match status" value="1"/>
</dbReference>
<gene>
    <name evidence="1" type="ORF">LSAT_V11C400220920</name>
</gene>
<organism evidence="1 2">
    <name type="scientific">Lactuca sativa</name>
    <name type="common">Garden lettuce</name>
    <dbReference type="NCBI Taxonomy" id="4236"/>
    <lineage>
        <taxon>Eukaryota</taxon>
        <taxon>Viridiplantae</taxon>
        <taxon>Streptophyta</taxon>
        <taxon>Embryophyta</taxon>
        <taxon>Tracheophyta</taxon>
        <taxon>Spermatophyta</taxon>
        <taxon>Magnoliopsida</taxon>
        <taxon>eudicotyledons</taxon>
        <taxon>Gunneridae</taxon>
        <taxon>Pentapetalae</taxon>
        <taxon>asterids</taxon>
        <taxon>campanulids</taxon>
        <taxon>Asterales</taxon>
        <taxon>Asteraceae</taxon>
        <taxon>Cichorioideae</taxon>
        <taxon>Cichorieae</taxon>
        <taxon>Lactucinae</taxon>
        <taxon>Lactuca</taxon>
    </lineage>
</organism>
<dbReference type="EMBL" id="NBSK02000004">
    <property type="protein sequence ID" value="KAJ0214819.1"/>
    <property type="molecule type" value="Genomic_DNA"/>
</dbReference>
<reference evidence="1 2" key="1">
    <citation type="journal article" date="2017" name="Nat. Commun.">
        <title>Genome assembly with in vitro proximity ligation data and whole-genome triplication in lettuce.</title>
        <authorList>
            <person name="Reyes-Chin-Wo S."/>
            <person name="Wang Z."/>
            <person name="Yang X."/>
            <person name="Kozik A."/>
            <person name="Arikit S."/>
            <person name="Song C."/>
            <person name="Xia L."/>
            <person name="Froenicke L."/>
            <person name="Lavelle D.O."/>
            <person name="Truco M.J."/>
            <person name="Xia R."/>
            <person name="Zhu S."/>
            <person name="Xu C."/>
            <person name="Xu H."/>
            <person name="Xu X."/>
            <person name="Cox K."/>
            <person name="Korf I."/>
            <person name="Meyers B.C."/>
            <person name="Michelmore R.W."/>
        </authorList>
    </citation>
    <scope>NUCLEOTIDE SEQUENCE [LARGE SCALE GENOMIC DNA]</scope>
    <source>
        <strain evidence="2">cv. Salinas</strain>
        <tissue evidence="1">Seedlings</tissue>
    </source>
</reference>
<dbReference type="AlphaFoldDB" id="A0A9R1XM55"/>
<comment type="caution">
    <text evidence="1">The sequence shown here is derived from an EMBL/GenBank/DDBJ whole genome shotgun (WGS) entry which is preliminary data.</text>
</comment>
<keyword evidence="2" id="KW-1185">Reference proteome</keyword>
<accession>A0A9R1XM55</accession>